<sequence>MGFISASSCRLEVLTVFGVVLQLEVVRGGALRGGAWVRNFAVVLGFADTSGCRRVLQWVKMWLPVVGCCEWWLAVVAGGCGRCLIVK</sequence>
<name>A0A2N9FI75_FAGSY</name>
<proteinExistence type="predicted"/>
<evidence type="ECO:0000256" key="1">
    <source>
        <dbReference type="SAM" id="SignalP"/>
    </source>
</evidence>
<organism evidence="2">
    <name type="scientific">Fagus sylvatica</name>
    <name type="common">Beechnut</name>
    <dbReference type="NCBI Taxonomy" id="28930"/>
    <lineage>
        <taxon>Eukaryota</taxon>
        <taxon>Viridiplantae</taxon>
        <taxon>Streptophyta</taxon>
        <taxon>Embryophyta</taxon>
        <taxon>Tracheophyta</taxon>
        <taxon>Spermatophyta</taxon>
        <taxon>Magnoliopsida</taxon>
        <taxon>eudicotyledons</taxon>
        <taxon>Gunneridae</taxon>
        <taxon>Pentapetalae</taxon>
        <taxon>rosids</taxon>
        <taxon>fabids</taxon>
        <taxon>Fagales</taxon>
        <taxon>Fagaceae</taxon>
        <taxon>Fagus</taxon>
    </lineage>
</organism>
<evidence type="ECO:0000313" key="2">
    <source>
        <dbReference type="EMBL" id="SPC86883.1"/>
    </source>
</evidence>
<evidence type="ECO:0008006" key="3">
    <source>
        <dbReference type="Google" id="ProtNLM"/>
    </source>
</evidence>
<gene>
    <name evidence="2" type="ORF">FSB_LOCUS14765</name>
</gene>
<dbReference type="EMBL" id="OIVN01000884">
    <property type="protein sequence ID" value="SPC86883.1"/>
    <property type="molecule type" value="Genomic_DNA"/>
</dbReference>
<accession>A0A2N9FI75</accession>
<feature type="chain" id="PRO_5014757416" description="Secreted protein" evidence="1">
    <location>
        <begin position="29"/>
        <end position="87"/>
    </location>
</feature>
<protein>
    <recommendedName>
        <fullName evidence="3">Secreted protein</fullName>
    </recommendedName>
</protein>
<reference evidence="2" key="1">
    <citation type="submission" date="2018-02" db="EMBL/GenBank/DDBJ databases">
        <authorList>
            <person name="Cohen D.B."/>
            <person name="Kent A.D."/>
        </authorList>
    </citation>
    <scope>NUCLEOTIDE SEQUENCE</scope>
</reference>
<dbReference type="AlphaFoldDB" id="A0A2N9FI75"/>
<keyword evidence="1" id="KW-0732">Signal</keyword>
<feature type="signal peptide" evidence="1">
    <location>
        <begin position="1"/>
        <end position="28"/>
    </location>
</feature>